<reference evidence="2 3" key="1">
    <citation type="submission" date="2018-08" db="EMBL/GenBank/DDBJ databases">
        <title>Isolation, diversity and antifungal activity of Actinobacteria from wheat.</title>
        <authorList>
            <person name="Han C."/>
        </authorList>
    </citation>
    <scope>NUCLEOTIDE SEQUENCE [LARGE SCALE GENOMIC DNA]</scope>
    <source>
        <strain evidence="2 3">NEAU-YY421</strain>
    </source>
</reference>
<protein>
    <recommendedName>
        <fullName evidence="1">UvrD-like helicase C-terminal domain-containing protein</fullName>
    </recommendedName>
</protein>
<evidence type="ECO:0000313" key="3">
    <source>
        <dbReference type="Proteomes" id="UP000263094"/>
    </source>
</evidence>
<comment type="caution">
    <text evidence="2">The sequence shown here is derived from an EMBL/GenBank/DDBJ whole genome shotgun (WGS) entry which is preliminary data.</text>
</comment>
<dbReference type="SUPFAM" id="SSF52540">
    <property type="entry name" value="P-loop containing nucleoside triphosphate hydrolases"/>
    <property type="match status" value="1"/>
</dbReference>
<evidence type="ECO:0000259" key="1">
    <source>
        <dbReference type="Pfam" id="PF13538"/>
    </source>
</evidence>
<feature type="domain" description="UvrD-like helicase C-terminal" evidence="1">
    <location>
        <begin position="58"/>
        <end position="107"/>
    </location>
</feature>
<accession>A0A372LZY5</accession>
<dbReference type="OrthoDB" id="4308877at2"/>
<dbReference type="Pfam" id="PF13538">
    <property type="entry name" value="UvrD_C_2"/>
    <property type="match status" value="1"/>
</dbReference>
<dbReference type="AlphaFoldDB" id="A0A372LZY5"/>
<sequence>MGSERQPVAATIAAVRSALESAGSIGVIASDEVAPGLGEALRAAGVEAGGPETLGARVTVVPVSAAKGLEYDHVVVVEPAAIVRAEARGLNRLYVAITRAVSSLRIVHREPLPPALRRAGPGMSAGSGR</sequence>
<evidence type="ECO:0000313" key="2">
    <source>
        <dbReference type="EMBL" id="RFU84228.1"/>
    </source>
</evidence>
<organism evidence="2 3">
    <name type="scientific">Streptomyces triticagri</name>
    <dbReference type="NCBI Taxonomy" id="2293568"/>
    <lineage>
        <taxon>Bacteria</taxon>
        <taxon>Bacillati</taxon>
        <taxon>Actinomycetota</taxon>
        <taxon>Actinomycetes</taxon>
        <taxon>Kitasatosporales</taxon>
        <taxon>Streptomycetaceae</taxon>
        <taxon>Streptomyces</taxon>
    </lineage>
</organism>
<dbReference type="EMBL" id="QUAK01000123">
    <property type="protein sequence ID" value="RFU84228.1"/>
    <property type="molecule type" value="Genomic_DNA"/>
</dbReference>
<name>A0A372LZY5_9ACTN</name>
<proteinExistence type="predicted"/>
<dbReference type="InterPro" id="IPR027417">
    <property type="entry name" value="P-loop_NTPase"/>
</dbReference>
<dbReference type="InterPro" id="IPR027785">
    <property type="entry name" value="UvrD-like_helicase_C"/>
</dbReference>
<dbReference type="Proteomes" id="UP000263094">
    <property type="component" value="Unassembled WGS sequence"/>
</dbReference>
<dbReference type="Gene3D" id="3.40.50.300">
    <property type="entry name" value="P-loop containing nucleotide triphosphate hydrolases"/>
    <property type="match status" value="1"/>
</dbReference>
<gene>
    <name evidence="2" type="ORF">DY218_23735</name>
</gene>
<keyword evidence="3" id="KW-1185">Reference proteome</keyword>